<keyword evidence="3 11" id="KW-0732">Signal</keyword>
<dbReference type="InterPro" id="IPR002884">
    <property type="entry name" value="P_dom"/>
</dbReference>
<evidence type="ECO:0000256" key="7">
    <source>
        <dbReference type="ARBA" id="ARBA00023180"/>
    </source>
</evidence>
<evidence type="ECO:0000256" key="2">
    <source>
        <dbReference type="ARBA" id="ARBA00022685"/>
    </source>
</evidence>
<organism evidence="13 14">
    <name type="scientific">Hydra vulgaris</name>
    <name type="common">Hydra</name>
    <name type="synonym">Hydra attenuata</name>
    <dbReference type="NCBI Taxonomy" id="6087"/>
    <lineage>
        <taxon>Eukaryota</taxon>
        <taxon>Metazoa</taxon>
        <taxon>Cnidaria</taxon>
        <taxon>Hydrozoa</taxon>
        <taxon>Hydroidolina</taxon>
        <taxon>Anthoathecata</taxon>
        <taxon>Aplanulata</taxon>
        <taxon>Hydridae</taxon>
        <taxon>Hydra</taxon>
    </lineage>
</organism>
<dbReference type="PANTHER" id="PTHR42884">
    <property type="entry name" value="PROPROTEIN CONVERTASE SUBTILISIN/KEXIN-RELATED"/>
    <property type="match status" value="1"/>
</dbReference>
<keyword evidence="10" id="KW-0812">Transmembrane</keyword>
<sequence>MNSHLAIFFILQFLLCTWIKQVLTSDKIYTNTWAVNILGGEQAARELADLHNFDYRGPVGSLPDLYIFSHKNIKARSKRSADEHQSLLTTHPNIIWAEQQIAKSRRRRGYEVISDPLFDKQWYLKNKGQTRERCKSQYAGDNFEQLDINVVKAWNLNVTGAGVVVSILDDGLEHSHPDLSRNYDSLASYDFNSGDSDPAPRYSQDNINKHGTRCAGEVAAEINNNICGAGVAFNAKVGGIRMLDGDVTDAVEAGSLSYKPEHIDIYSSSWGPDDDGTTVDGPGQLALNAFKAGIEKGRGGLGSIFVWATGNGGRFQDYCSCDGYINSPYTISIGAVDNCGMKPWYSEACSGTLAVTYSSGDASGQFDKQIATTDLHGTCTQSHTGTSAAAPLAAGIFALVLEANKKLTWRDMQHLIVKTSKMVSPKDDEWQKNAAGYYVNPKFGFGALDTGGLVEMASRKDWKTAGTQHMCHTIKNDVNEFSAASTDSYIEASGCENDKGSCVTKLEHVHVVINLKKNRQRGQLSISLTSPHGTVSKILQKRPRDNSEEGFKNWAFLTVFHWGESPKGKWKLSINDQTKEGFTLVSWYMTFYGTCDNKISDPFKIQINESEICDKICKKGCPEVFFDSCELCEQYCDCTIGRCVKQCANDLITDNQLHLCKRSLEYQEEHTLNNLVARELKEQPVIGISMTAKFAIIFLALLAISAMVSGIAFFIANMPQSKTFAQGYRSVSRYPCTDTVEEGLIVDEDKSSLNSLETKIVKS</sequence>
<evidence type="ECO:0000256" key="5">
    <source>
        <dbReference type="ARBA" id="ARBA00022825"/>
    </source>
</evidence>
<evidence type="ECO:0000313" key="14">
    <source>
        <dbReference type="RefSeq" id="XP_065675933.1"/>
    </source>
</evidence>
<dbReference type="SUPFAM" id="SSF52743">
    <property type="entry name" value="Subtilisin-like"/>
    <property type="match status" value="1"/>
</dbReference>
<evidence type="ECO:0000313" key="13">
    <source>
        <dbReference type="Proteomes" id="UP001652625"/>
    </source>
</evidence>
<dbReference type="InterPro" id="IPR023827">
    <property type="entry name" value="Peptidase_S8_Asp-AS"/>
</dbReference>
<evidence type="ECO:0000256" key="3">
    <source>
        <dbReference type="ARBA" id="ARBA00022729"/>
    </source>
</evidence>
<dbReference type="CDD" id="cd04059">
    <property type="entry name" value="Peptidases_S8_Protein_convertases_Kexins_Furin-like"/>
    <property type="match status" value="1"/>
</dbReference>
<dbReference type="PROSITE" id="PS51892">
    <property type="entry name" value="SUBTILASE"/>
    <property type="match status" value="1"/>
</dbReference>
<evidence type="ECO:0000256" key="1">
    <source>
        <dbReference type="ARBA" id="ARBA00022670"/>
    </source>
</evidence>
<keyword evidence="5 8" id="KW-0720">Serine protease</keyword>
<feature type="active site" description="Charge relay system" evidence="8">
    <location>
        <position position="387"/>
    </location>
</feature>
<dbReference type="InterPro" id="IPR034182">
    <property type="entry name" value="Kexin/furin"/>
</dbReference>
<keyword evidence="10" id="KW-0472">Membrane</keyword>
<feature type="signal peptide" evidence="11">
    <location>
        <begin position="1"/>
        <end position="24"/>
    </location>
</feature>
<dbReference type="Gene3D" id="3.30.70.850">
    <property type="entry name" value="Peptidase S8, pro-domain"/>
    <property type="match status" value="1"/>
</dbReference>
<dbReference type="SUPFAM" id="SSF54897">
    <property type="entry name" value="Protease propeptides/inhibitors"/>
    <property type="match status" value="1"/>
</dbReference>
<evidence type="ECO:0000256" key="6">
    <source>
        <dbReference type="ARBA" id="ARBA00023145"/>
    </source>
</evidence>
<keyword evidence="1 8" id="KW-0645">Protease</keyword>
<keyword evidence="10" id="KW-1133">Transmembrane helix</keyword>
<protein>
    <submittedName>
        <fullName evidence="14">Furin-like protease kpc-1</fullName>
    </submittedName>
</protein>
<dbReference type="InterPro" id="IPR036852">
    <property type="entry name" value="Peptidase_S8/S53_dom_sf"/>
</dbReference>
<accession>A0ABM4DN04</accession>
<dbReference type="PROSITE" id="PS51829">
    <property type="entry name" value="P_HOMO_B"/>
    <property type="match status" value="1"/>
</dbReference>
<dbReference type="InterPro" id="IPR022398">
    <property type="entry name" value="Peptidase_S8_His-AS"/>
</dbReference>
<dbReference type="InterPro" id="IPR032815">
    <property type="entry name" value="S8_pro-domain"/>
</dbReference>
<evidence type="ECO:0000259" key="12">
    <source>
        <dbReference type="PROSITE" id="PS51829"/>
    </source>
</evidence>
<dbReference type="PROSITE" id="PS00138">
    <property type="entry name" value="SUBTILASE_SER"/>
    <property type="match status" value="1"/>
</dbReference>
<gene>
    <name evidence="14" type="primary">LOC136072013</name>
</gene>
<dbReference type="Gene3D" id="3.40.50.200">
    <property type="entry name" value="Peptidase S8/S53 domain"/>
    <property type="match status" value="1"/>
</dbReference>
<reference evidence="14" key="1">
    <citation type="submission" date="2025-08" db="UniProtKB">
        <authorList>
            <consortium name="RefSeq"/>
        </authorList>
    </citation>
    <scope>IDENTIFICATION</scope>
</reference>
<keyword evidence="7" id="KW-0325">Glycoprotein</keyword>
<dbReference type="InterPro" id="IPR038466">
    <property type="entry name" value="S8_pro-domain_sf"/>
</dbReference>
<feature type="transmembrane region" description="Helical" evidence="10">
    <location>
        <begin position="694"/>
        <end position="716"/>
    </location>
</feature>
<evidence type="ECO:0000256" key="9">
    <source>
        <dbReference type="RuleBase" id="RU003355"/>
    </source>
</evidence>
<dbReference type="PRINTS" id="PR00723">
    <property type="entry name" value="SUBTILISIN"/>
</dbReference>
<evidence type="ECO:0000256" key="11">
    <source>
        <dbReference type="SAM" id="SignalP"/>
    </source>
</evidence>
<keyword evidence="6" id="KW-0865">Zymogen</keyword>
<dbReference type="Proteomes" id="UP001652625">
    <property type="component" value="Chromosome 15"/>
</dbReference>
<dbReference type="SUPFAM" id="SSF49785">
    <property type="entry name" value="Galactose-binding domain-like"/>
    <property type="match status" value="1"/>
</dbReference>
<dbReference type="GeneID" id="136072013"/>
<dbReference type="Pfam" id="PF00082">
    <property type="entry name" value="Peptidase_S8"/>
    <property type="match status" value="1"/>
</dbReference>
<dbReference type="InterPro" id="IPR000209">
    <property type="entry name" value="Peptidase_S8/S53_dom"/>
</dbReference>
<feature type="domain" description="P/Homo B" evidence="12">
    <location>
        <begin position="453"/>
        <end position="597"/>
    </location>
</feature>
<dbReference type="InterPro" id="IPR008979">
    <property type="entry name" value="Galactose-bd-like_sf"/>
</dbReference>
<feature type="active site" description="Charge relay system" evidence="8">
    <location>
        <position position="169"/>
    </location>
</feature>
<dbReference type="PROSITE" id="PS00137">
    <property type="entry name" value="SUBTILASE_HIS"/>
    <property type="match status" value="1"/>
</dbReference>
<dbReference type="InterPro" id="IPR015500">
    <property type="entry name" value="Peptidase_S8_subtilisin-rel"/>
</dbReference>
<evidence type="ECO:0000256" key="8">
    <source>
        <dbReference type="PROSITE-ProRule" id="PRU01240"/>
    </source>
</evidence>
<dbReference type="PROSITE" id="PS00136">
    <property type="entry name" value="SUBTILASE_ASP"/>
    <property type="match status" value="1"/>
</dbReference>
<evidence type="ECO:0000256" key="10">
    <source>
        <dbReference type="SAM" id="Phobius"/>
    </source>
</evidence>
<proteinExistence type="inferred from homology"/>
<keyword evidence="4 8" id="KW-0378">Hydrolase</keyword>
<dbReference type="InterPro" id="IPR023828">
    <property type="entry name" value="Peptidase_S8_Ser-AS"/>
</dbReference>
<dbReference type="PANTHER" id="PTHR42884:SF3">
    <property type="entry name" value="FURIN-LIKE PROTEASE 1, ISOFORMS 1_1-X_2"/>
    <property type="match status" value="1"/>
</dbReference>
<name>A0ABM4DN04_HYDVU</name>
<dbReference type="Gene3D" id="2.60.120.260">
    <property type="entry name" value="Galactose-binding domain-like"/>
    <property type="match status" value="1"/>
</dbReference>
<dbReference type="Pfam" id="PF01483">
    <property type="entry name" value="P_proprotein"/>
    <property type="match status" value="1"/>
</dbReference>
<keyword evidence="13" id="KW-1185">Reference proteome</keyword>
<comment type="similarity">
    <text evidence="8 9">Belongs to the peptidase S8 family.</text>
</comment>
<evidence type="ECO:0000256" key="4">
    <source>
        <dbReference type="ARBA" id="ARBA00022801"/>
    </source>
</evidence>
<dbReference type="RefSeq" id="XP_065675933.1">
    <property type="nucleotide sequence ID" value="XM_065819861.1"/>
</dbReference>
<dbReference type="Pfam" id="PF16470">
    <property type="entry name" value="S8_pro-domain"/>
    <property type="match status" value="1"/>
</dbReference>
<feature type="active site" description="Charge relay system" evidence="8">
    <location>
        <position position="210"/>
    </location>
</feature>
<feature type="chain" id="PRO_5045350028" evidence="11">
    <location>
        <begin position="25"/>
        <end position="763"/>
    </location>
</feature>
<keyword evidence="2" id="KW-0165">Cleavage on pair of basic residues</keyword>